<feature type="domain" description="Aminotransferase class V" evidence="9">
    <location>
        <begin position="146"/>
        <end position="496"/>
    </location>
</feature>
<name>A0A0F3NLA7_9RICK</name>
<dbReference type="InterPro" id="IPR020578">
    <property type="entry name" value="Aminotrans_V_PyrdxlP_BS"/>
</dbReference>
<dbReference type="Gene3D" id="1.10.10.10">
    <property type="entry name" value="Winged helix-like DNA-binding domain superfamily/Winged helix DNA-binding domain"/>
    <property type="match status" value="1"/>
</dbReference>
<dbReference type="PANTHER" id="PTHR11601:SF34">
    <property type="entry name" value="CYSTEINE DESULFURASE"/>
    <property type="match status" value="1"/>
</dbReference>
<dbReference type="SUPFAM" id="SSF46785">
    <property type="entry name" value="Winged helix' DNA-binding domain"/>
    <property type="match status" value="1"/>
</dbReference>
<comment type="similarity">
    <text evidence="2">Belongs to the class-V pyridoxal-phosphate-dependent aminotransferase family. NifS/IscS subfamily.</text>
</comment>
<proteinExistence type="inferred from homology"/>
<evidence type="ECO:0000256" key="3">
    <source>
        <dbReference type="ARBA" id="ARBA00012239"/>
    </source>
</evidence>
<dbReference type="InterPro" id="IPR000944">
    <property type="entry name" value="Tscrpt_reg_Rrf2"/>
</dbReference>
<dbReference type="PROSITE" id="PS00595">
    <property type="entry name" value="AA_TRANSFER_CLASS_5"/>
    <property type="match status" value="1"/>
</dbReference>
<organism evidence="10 11">
    <name type="scientific">Candidatus Neoehrlichia procyonis str. RAC413</name>
    <dbReference type="NCBI Taxonomy" id="1359163"/>
    <lineage>
        <taxon>Bacteria</taxon>
        <taxon>Pseudomonadati</taxon>
        <taxon>Pseudomonadota</taxon>
        <taxon>Alphaproteobacteria</taxon>
        <taxon>Rickettsiales</taxon>
        <taxon>Anaplasmataceae</taxon>
        <taxon>Candidatus Neoehrlichia</taxon>
    </lineage>
</organism>
<evidence type="ECO:0000313" key="10">
    <source>
        <dbReference type="EMBL" id="KJV68820.1"/>
    </source>
</evidence>
<dbReference type="STRING" id="1359163.NLO413_0185"/>
<dbReference type="InterPro" id="IPR000192">
    <property type="entry name" value="Aminotrans_V_dom"/>
</dbReference>
<protein>
    <recommendedName>
        <fullName evidence="3">cysteine desulfurase</fullName>
        <ecNumber evidence="3">2.8.1.7</ecNumber>
    </recommendedName>
</protein>
<dbReference type="GO" id="GO:0046872">
    <property type="term" value="F:metal ion binding"/>
    <property type="evidence" value="ECO:0007669"/>
    <property type="project" value="UniProtKB-KW"/>
</dbReference>
<evidence type="ECO:0000256" key="8">
    <source>
        <dbReference type="ARBA" id="ARBA00050776"/>
    </source>
</evidence>
<dbReference type="PANTHER" id="PTHR11601">
    <property type="entry name" value="CYSTEINE DESULFURYLASE FAMILY MEMBER"/>
    <property type="match status" value="1"/>
</dbReference>
<evidence type="ECO:0000256" key="2">
    <source>
        <dbReference type="ARBA" id="ARBA00006490"/>
    </source>
</evidence>
<dbReference type="GO" id="GO:0051536">
    <property type="term" value="F:iron-sulfur cluster binding"/>
    <property type="evidence" value="ECO:0007669"/>
    <property type="project" value="UniProtKB-KW"/>
</dbReference>
<gene>
    <name evidence="10" type="ORF">NLO413_0185</name>
</gene>
<keyword evidence="11" id="KW-1185">Reference proteome</keyword>
<dbReference type="PATRIC" id="fig|1359163.3.peg.179"/>
<dbReference type="SUPFAM" id="SSF53383">
    <property type="entry name" value="PLP-dependent transferases"/>
    <property type="match status" value="1"/>
</dbReference>
<evidence type="ECO:0000256" key="6">
    <source>
        <dbReference type="ARBA" id="ARBA00023004"/>
    </source>
</evidence>
<dbReference type="InterPro" id="IPR036390">
    <property type="entry name" value="WH_DNA-bd_sf"/>
</dbReference>
<dbReference type="EMBL" id="LANX01000001">
    <property type="protein sequence ID" value="KJV68820.1"/>
    <property type="molecule type" value="Genomic_DNA"/>
</dbReference>
<dbReference type="Gene3D" id="3.40.640.10">
    <property type="entry name" value="Type I PLP-dependent aspartate aminotransferase-like (Major domain)"/>
    <property type="match status" value="1"/>
</dbReference>
<dbReference type="Proteomes" id="UP000033562">
    <property type="component" value="Unassembled WGS sequence"/>
</dbReference>
<evidence type="ECO:0000313" key="11">
    <source>
        <dbReference type="Proteomes" id="UP000033562"/>
    </source>
</evidence>
<comment type="cofactor">
    <cofactor evidence="1">
        <name>pyridoxal 5'-phosphate</name>
        <dbReference type="ChEBI" id="CHEBI:597326"/>
    </cofactor>
</comment>
<dbReference type="EC" id="2.8.1.7" evidence="3"/>
<keyword evidence="7" id="KW-0411">Iron-sulfur</keyword>
<evidence type="ECO:0000256" key="4">
    <source>
        <dbReference type="ARBA" id="ARBA00022723"/>
    </source>
</evidence>
<dbReference type="InterPro" id="IPR015424">
    <property type="entry name" value="PyrdxlP-dep_Trfase"/>
</dbReference>
<sequence>MATRLRYAVMFIVNLAHADTIKHKTSTIIQNQSLSKGYLEQIIVKLKKTGLIRATKGPGGKYSLNIAPNLITINLILEAIGEKIKITRCEGDASSKSCLANHSQQCNTHNLWSNIEYCIRNYLSNISIKDILSNNFKFNANNHNYIYADYNATSSINPIIKQQLSNMLLFDNIYNPSSMHHLGQKTRKIIEDTREIISKKLNAQKHHVVFTSSGTEANNLVFSSTRNYRHIISATEHLSVMNSAISPIIIPVNQDGIVSLSELVNILQKFKNEKILVSVMLANNETGVIQPVKEIVKISHEFGAIVHTDAIQACGKIQIDVSELGVDLLTISSHKIGGLSGAGVLLYNNSVSIYPTILGGSQERGLRAGTENVASIYSLLLSLNNIDDYVQKMNYIKNLRNKLECDIMKLVPSCKIFGKNVDRLPNTTCIAMPGVSSEVQLMKFDQNNIAVGIGSACSSGKVDTSHVLSAMNVNEQLSKNAIRISLGFEIEDKHIKKIVDCWYKIYLHSQMLNKSSLATVV</sequence>
<evidence type="ECO:0000256" key="5">
    <source>
        <dbReference type="ARBA" id="ARBA00022898"/>
    </source>
</evidence>
<dbReference type="Pfam" id="PF00266">
    <property type="entry name" value="Aminotran_5"/>
    <property type="match status" value="1"/>
</dbReference>
<dbReference type="InterPro" id="IPR015421">
    <property type="entry name" value="PyrdxlP-dep_Trfase_major"/>
</dbReference>
<evidence type="ECO:0000256" key="7">
    <source>
        <dbReference type="ARBA" id="ARBA00023014"/>
    </source>
</evidence>
<dbReference type="GO" id="GO:0031071">
    <property type="term" value="F:cysteine desulfurase activity"/>
    <property type="evidence" value="ECO:0007669"/>
    <property type="project" value="UniProtKB-EC"/>
</dbReference>
<reference evidence="10 11" key="1">
    <citation type="submission" date="2015-02" db="EMBL/GenBank/DDBJ databases">
        <title>Genome Sequencing of Rickettsiales.</title>
        <authorList>
            <person name="Daugherty S.C."/>
            <person name="Su Q."/>
            <person name="Abolude K."/>
            <person name="Beier-Sexton M."/>
            <person name="Carlyon J.A."/>
            <person name="Carter R."/>
            <person name="Day N.P."/>
            <person name="Dumler S.J."/>
            <person name="Dyachenko V."/>
            <person name="Godinez A."/>
            <person name="Kurtti T.J."/>
            <person name="Lichay M."/>
            <person name="Mullins K.E."/>
            <person name="Ott S."/>
            <person name="Pappas-Brown V."/>
            <person name="Paris D.H."/>
            <person name="Patel P."/>
            <person name="Richards A.L."/>
            <person name="Sadzewicz L."/>
            <person name="Sears K."/>
            <person name="Seidman D."/>
            <person name="Sengamalay N."/>
            <person name="Stenos J."/>
            <person name="Tallon L.J."/>
            <person name="Vincent G."/>
            <person name="Fraser C.M."/>
            <person name="Munderloh U."/>
            <person name="Dunning-Hotopp J.C."/>
        </authorList>
    </citation>
    <scope>NUCLEOTIDE SEQUENCE [LARGE SCALE GENOMIC DNA]</scope>
    <source>
        <strain evidence="10 11">RAC413</strain>
    </source>
</reference>
<dbReference type="Gene3D" id="3.90.1150.10">
    <property type="entry name" value="Aspartate Aminotransferase, domain 1"/>
    <property type="match status" value="1"/>
</dbReference>
<dbReference type="InterPro" id="IPR036388">
    <property type="entry name" value="WH-like_DNA-bd_sf"/>
</dbReference>
<evidence type="ECO:0000256" key="1">
    <source>
        <dbReference type="ARBA" id="ARBA00001933"/>
    </source>
</evidence>
<comment type="catalytic activity">
    <reaction evidence="8">
        <text>(sulfur carrier)-H + L-cysteine = (sulfur carrier)-SH + L-alanine</text>
        <dbReference type="Rhea" id="RHEA:43892"/>
        <dbReference type="Rhea" id="RHEA-COMP:14737"/>
        <dbReference type="Rhea" id="RHEA-COMP:14739"/>
        <dbReference type="ChEBI" id="CHEBI:29917"/>
        <dbReference type="ChEBI" id="CHEBI:35235"/>
        <dbReference type="ChEBI" id="CHEBI:57972"/>
        <dbReference type="ChEBI" id="CHEBI:64428"/>
        <dbReference type="EC" id="2.8.1.7"/>
    </reaction>
</comment>
<dbReference type="Gene3D" id="1.10.260.50">
    <property type="match status" value="1"/>
</dbReference>
<dbReference type="NCBIfam" id="TIGR00738">
    <property type="entry name" value="rrf2_super"/>
    <property type="match status" value="1"/>
</dbReference>
<evidence type="ECO:0000259" key="9">
    <source>
        <dbReference type="Pfam" id="PF00266"/>
    </source>
</evidence>
<dbReference type="InterPro" id="IPR015422">
    <property type="entry name" value="PyrdxlP-dep_Trfase_small"/>
</dbReference>
<accession>A0A0F3NLA7</accession>
<keyword evidence="5" id="KW-0663">Pyridoxal phosphate</keyword>
<dbReference type="Pfam" id="PF02082">
    <property type="entry name" value="Rrf2"/>
    <property type="match status" value="1"/>
</dbReference>
<comment type="caution">
    <text evidence="10">The sequence shown here is derived from an EMBL/GenBank/DDBJ whole genome shotgun (WGS) entry which is preliminary data.</text>
</comment>
<dbReference type="AlphaFoldDB" id="A0A0F3NLA7"/>
<dbReference type="PROSITE" id="PS51197">
    <property type="entry name" value="HTH_RRF2_2"/>
    <property type="match status" value="1"/>
</dbReference>
<keyword evidence="4" id="KW-0479">Metal-binding</keyword>
<keyword evidence="6" id="KW-0408">Iron</keyword>